<organism evidence="1 2">
    <name type="scientific">Callosobruchus maculatus</name>
    <name type="common">Southern cowpea weevil</name>
    <name type="synonym">Pulse bruchid</name>
    <dbReference type="NCBI Taxonomy" id="64391"/>
    <lineage>
        <taxon>Eukaryota</taxon>
        <taxon>Metazoa</taxon>
        <taxon>Ecdysozoa</taxon>
        <taxon>Arthropoda</taxon>
        <taxon>Hexapoda</taxon>
        <taxon>Insecta</taxon>
        <taxon>Pterygota</taxon>
        <taxon>Neoptera</taxon>
        <taxon>Endopterygota</taxon>
        <taxon>Coleoptera</taxon>
        <taxon>Polyphaga</taxon>
        <taxon>Cucujiformia</taxon>
        <taxon>Chrysomeloidea</taxon>
        <taxon>Chrysomelidae</taxon>
        <taxon>Bruchinae</taxon>
        <taxon>Bruchini</taxon>
        <taxon>Callosobruchus</taxon>
    </lineage>
</organism>
<gene>
    <name evidence="1" type="ORF">CALMAC_LOCUS7742</name>
</gene>
<accession>A0A653CBW4</accession>
<reference evidence="1 2" key="1">
    <citation type="submission" date="2019-01" db="EMBL/GenBank/DDBJ databases">
        <authorList>
            <person name="Sayadi A."/>
        </authorList>
    </citation>
    <scope>NUCLEOTIDE SEQUENCE [LARGE SCALE GENOMIC DNA]</scope>
</reference>
<dbReference type="EMBL" id="CAACVG010007399">
    <property type="protein sequence ID" value="VEN45216.1"/>
    <property type="molecule type" value="Genomic_DNA"/>
</dbReference>
<dbReference type="Proteomes" id="UP000410492">
    <property type="component" value="Unassembled WGS sequence"/>
</dbReference>
<evidence type="ECO:0000313" key="1">
    <source>
        <dbReference type="EMBL" id="VEN45216.1"/>
    </source>
</evidence>
<dbReference type="OrthoDB" id="6610762at2759"/>
<dbReference type="InterPro" id="IPR027905">
    <property type="entry name" value="CFAP95"/>
</dbReference>
<proteinExistence type="predicted"/>
<dbReference type="Pfam" id="PF15139">
    <property type="entry name" value="CFAP95"/>
    <property type="match status" value="1"/>
</dbReference>
<protein>
    <submittedName>
        <fullName evidence="1">Uncharacterized protein</fullName>
    </submittedName>
</protein>
<keyword evidence="2" id="KW-1185">Reference proteome</keyword>
<dbReference type="AlphaFoldDB" id="A0A653CBW4"/>
<name>A0A653CBW4_CALMS</name>
<evidence type="ECO:0000313" key="2">
    <source>
        <dbReference type="Proteomes" id="UP000410492"/>
    </source>
</evidence>
<sequence length="217" mass="25403">MPPFRLEPLPFNPLDRLRKSIYHSKKIYRPGVKVSNWESHQFCQPVDNDPCNVNCPNLHMSHYNQLGWYDDVEWTTTTGEALQQIYRRRKDLEVNPYKTIINLHSEVYDCDSASEVSPYCPVDYEDSYLSTTHYSYPPPYPCVLRRVSMPKTPFFLNRKLNSTGGTGKFRDDDYNFQTKRLQQLKQERQVSYNPCTGEYSDGAPGFVEQFNCVPLSF</sequence>